<comment type="caution">
    <text evidence="4">The sequence shown here is derived from an EMBL/GenBank/DDBJ whole genome shotgun (WGS) entry which is preliminary data.</text>
</comment>
<evidence type="ECO:0000259" key="3">
    <source>
        <dbReference type="Pfam" id="PF17479"/>
    </source>
</evidence>
<feature type="domain" description="DUF3048" evidence="2">
    <location>
        <begin position="62"/>
        <end position="202"/>
    </location>
</feature>
<keyword evidence="1" id="KW-0732">Signal</keyword>
<reference evidence="4" key="1">
    <citation type="submission" date="2023-06" db="EMBL/GenBank/DDBJ databases">
        <title>Sysu t00192.</title>
        <authorList>
            <person name="Gao L."/>
            <person name="Fang B.-Z."/>
            <person name="Li W.-J."/>
        </authorList>
    </citation>
    <scope>NUCLEOTIDE SEQUENCE</scope>
    <source>
        <strain evidence="4">SYSU T00192</strain>
    </source>
</reference>
<protein>
    <submittedName>
        <fullName evidence="4">DUF3048 domain-containing protein</fullName>
    </submittedName>
</protein>
<evidence type="ECO:0000256" key="1">
    <source>
        <dbReference type="SAM" id="SignalP"/>
    </source>
</evidence>
<dbReference type="InterPro" id="IPR035328">
    <property type="entry name" value="DUF3048_C"/>
</dbReference>
<sequence length="361" mass="38391">MTSTRIAGALAAAAAVTILAACSPASESGPTTTLSIEASPEVSAVALPPAPEDPVPAIAWPLTGLDASGASKADRNRPALSIKIENSAEARPQENLDKADVVFEEYVEAGISRLIAVYQSDMPESVGPIRSMRPMDRNIMGSFGGPLIFSGAQPRFVSATLASGQDIITQDVGDYGFYRTTDKAAPHNLHGYLSSFLEQTDADAPDAQWEVAYPATEATAQLEGTKATAIDIYMSGYSQPSWRWDRTDQVWKRSESGRPHVTTDGVQLSATNVVMLWVTVQYTSSEGGSSVPETLVAGRSGEGYVVTGNRTIPIRWSKKGQYDPFVLTTKDGDEVALAAGQTWFELIPNAGIGRATSIDIS</sequence>
<keyword evidence="5" id="KW-1185">Reference proteome</keyword>
<dbReference type="InterPro" id="IPR021416">
    <property type="entry name" value="DUF3048_N"/>
</dbReference>
<feature type="domain" description="DUF3048" evidence="3">
    <location>
        <begin position="231"/>
        <end position="343"/>
    </location>
</feature>
<dbReference type="RefSeq" id="WP_301131792.1">
    <property type="nucleotide sequence ID" value="NZ_JAUHPW010000003.1"/>
</dbReference>
<evidence type="ECO:0000259" key="2">
    <source>
        <dbReference type="Pfam" id="PF11258"/>
    </source>
</evidence>
<accession>A0ABT8G899</accession>
<dbReference type="Gene3D" id="3.50.90.10">
    <property type="entry name" value="YerB-like"/>
    <property type="match status" value="1"/>
</dbReference>
<proteinExistence type="predicted"/>
<dbReference type="Proteomes" id="UP001172728">
    <property type="component" value="Unassembled WGS sequence"/>
</dbReference>
<dbReference type="Pfam" id="PF17479">
    <property type="entry name" value="DUF3048_C"/>
    <property type="match status" value="1"/>
</dbReference>
<feature type="chain" id="PRO_5046430895" evidence="1">
    <location>
        <begin position="21"/>
        <end position="361"/>
    </location>
</feature>
<dbReference type="Pfam" id="PF11258">
    <property type="entry name" value="DUF3048"/>
    <property type="match status" value="1"/>
</dbReference>
<dbReference type="EMBL" id="JAUHPW010000003">
    <property type="protein sequence ID" value="MDN4475353.1"/>
    <property type="molecule type" value="Genomic_DNA"/>
</dbReference>
<name>A0ABT8G899_9MICO</name>
<evidence type="ECO:0000313" key="4">
    <source>
        <dbReference type="EMBL" id="MDN4475353.1"/>
    </source>
</evidence>
<organism evidence="4 5">
    <name type="scientific">Demequina litoralis</name>
    <dbReference type="NCBI Taxonomy" id="3051660"/>
    <lineage>
        <taxon>Bacteria</taxon>
        <taxon>Bacillati</taxon>
        <taxon>Actinomycetota</taxon>
        <taxon>Actinomycetes</taxon>
        <taxon>Micrococcales</taxon>
        <taxon>Demequinaceae</taxon>
        <taxon>Demequina</taxon>
    </lineage>
</organism>
<dbReference type="PROSITE" id="PS51257">
    <property type="entry name" value="PROKAR_LIPOPROTEIN"/>
    <property type="match status" value="1"/>
</dbReference>
<dbReference type="SUPFAM" id="SSF159774">
    <property type="entry name" value="YerB-like"/>
    <property type="match status" value="1"/>
</dbReference>
<evidence type="ECO:0000313" key="5">
    <source>
        <dbReference type="Proteomes" id="UP001172728"/>
    </source>
</evidence>
<feature type="signal peptide" evidence="1">
    <location>
        <begin position="1"/>
        <end position="20"/>
    </location>
</feature>
<gene>
    <name evidence="4" type="ORF">QQX09_05710</name>
</gene>
<dbReference type="InterPro" id="IPR023158">
    <property type="entry name" value="YerB-like_sf"/>
</dbReference>